<proteinExistence type="predicted"/>
<dbReference type="Proteomes" id="UP000466894">
    <property type="component" value="Chromosome"/>
</dbReference>
<dbReference type="KEGG" id="mnv:MNVI_26670"/>
<evidence type="ECO:0000313" key="2">
    <source>
        <dbReference type="Proteomes" id="UP000466894"/>
    </source>
</evidence>
<protein>
    <submittedName>
        <fullName evidence="1">Uncharacterized protein</fullName>
    </submittedName>
</protein>
<reference evidence="1 2" key="1">
    <citation type="journal article" date="2019" name="Emerg. Microbes Infect.">
        <title>Comprehensive subspecies identification of 175 nontuberculous mycobacteria species based on 7547 genomic profiles.</title>
        <authorList>
            <person name="Matsumoto Y."/>
            <person name="Kinjo T."/>
            <person name="Motooka D."/>
            <person name="Nabeya D."/>
            <person name="Jung N."/>
            <person name="Uechi K."/>
            <person name="Horii T."/>
            <person name="Iida T."/>
            <person name="Fujita J."/>
            <person name="Nakamura S."/>
        </authorList>
    </citation>
    <scope>NUCLEOTIDE SEQUENCE [LARGE SCALE GENOMIC DNA]</scope>
    <source>
        <strain evidence="1 2">JCM 16367</strain>
    </source>
</reference>
<name>A0A7I7PFQ9_9MYCO</name>
<accession>A0A7I7PFQ9</accession>
<sequence>MPKDGRLLIVRFSPFTAEGCTKNAQDTFDDDLDEGRPGRYGLSTSGIIVPTAESVDDAIIRLRSIVPLRGRHIAPVWADDLEHSGWVVVPDMPPAAHYLVGKGDLSDMPDFTDLALIWADAKRVCPTYRRGGDQR</sequence>
<evidence type="ECO:0000313" key="1">
    <source>
        <dbReference type="EMBL" id="BBY07349.1"/>
    </source>
</evidence>
<dbReference type="AlphaFoldDB" id="A0A7I7PFQ9"/>
<dbReference type="EMBL" id="AP022583">
    <property type="protein sequence ID" value="BBY07349.1"/>
    <property type="molecule type" value="Genomic_DNA"/>
</dbReference>
<organism evidence="1 2">
    <name type="scientific">Mycobacterium noviomagense</name>
    <dbReference type="NCBI Taxonomy" id="459858"/>
    <lineage>
        <taxon>Bacteria</taxon>
        <taxon>Bacillati</taxon>
        <taxon>Actinomycetota</taxon>
        <taxon>Actinomycetes</taxon>
        <taxon>Mycobacteriales</taxon>
        <taxon>Mycobacteriaceae</taxon>
        <taxon>Mycobacterium</taxon>
    </lineage>
</organism>
<gene>
    <name evidence="1" type="ORF">MNVI_26670</name>
</gene>